<protein>
    <submittedName>
        <fullName evidence="2">Sugar phosphate isomerase/epimerase family protein</fullName>
    </submittedName>
</protein>
<evidence type="ECO:0000259" key="1">
    <source>
        <dbReference type="Pfam" id="PF01261"/>
    </source>
</evidence>
<dbReference type="Proteomes" id="UP001589609">
    <property type="component" value="Unassembled WGS sequence"/>
</dbReference>
<dbReference type="PANTHER" id="PTHR12110">
    <property type="entry name" value="HYDROXYPYRUVATE ISOMERASE"/>
    <property type="match status" value="1"/>
</dbReference>
<dbReference type="InterPro" id="IPR013022">
    <property type="entry name" value="Xyl_isomerase-like_TIM-brl"/>
</dbReference>
<dbReference type="PANTHER" id="PTHR12110:SF41">
    <property type="entry name" value="INOSOSE DEHYDRATASE"/>
    <property type="match status" value="1"/>
</dbReference>
<dbReference type="InterPro" id="IPR036237">
    <property type="entry name" value="Xyl_isomerase-like_sf"/>
</dbReference>
<evidence type="ECO:0000313" key="3">
    <source>
        <dbReference type="Proteomes" id="UP001589609"/>
    </source>
</evidence>
<dbReference type="Gene3D" id="3.20.20.150">
    <property type="entry name" value="Divalent-metal-dependent TIM barrel enzymes"/>
    <property type="match status" value="1"/>
</dbReference>
<gene>
    <name evidence="2" type="ORF">ACFFMS_26215</name>
</gene>
<dbReference type="SUPFAM" id="SSF51658">
    <property type="entry name" value="Xylose isomerase-like"/>
    <property type="match status" value="1"/>
</dbReference>
<proteinExistence type="predicted"/>
<dbReference type="InterPro" id="IPR050312">
    <property type="entry name" value="IolE/XylAMocC-like"/>
</dbReference>
<name>A0ABV5WM83_9BACI</name>
<sequence length="303" mass="34514">MSIRIGTAPDSWGIWFPNDPKQIPWQQCLDEMKEAGYKTLELGPWGYLPTDPVQLKEELSKRGLELVATTLMTDIVFVQDLQPIYETLDQILALQQHFSSASYLVLIDGMYTDLFTGEHIAEKELSDVQWQQMITNIQKIVDYVKSKADIKVVFHPHAETHVETEEEIERLLKDIDVDLCLDTGHHLYAGGEPLSFIQKHADRIKYLHLKDCNTHIRKKMIENNCSFAQGVQEGVMCDPESGNVDFIQLTKVLKDIQFTGEAVVEQDMYPAPADAPFKIAKRTLEYFQEIGLVENSLIGEPCS</sequence>
<dbReference type="EMBL" id="JBHMAF010000196">
    <property type="protein sequence ID" value="MFB9761731.1"/>
    <property type="molecule type" value="Genomic_DNA"/>
</dbReference>
<reference evidence="2 3" key="1">
    <citation type="submission" date="2024-09" db="EMBL/GenBank/DDBJ databases">
        <authorList>
            <person name="Sun Q."/>
            <person name="Mori K."/>
        </authorList>
    </citation>
    <scope>NUCLEOTIDE SEQUENCE [LARGE SCALE GENOMIC DNA]</scope>
    <source>
        <strain evidence="2 3">JCM 11201</strain>
    </source>
</reference>
<accession>A0ABV5WM83</accession>
<comment type="caution">
    <text evidence="2">The sequence shown here is derived from an EMBL/GenBank/DDBJ whole genome shotgun (WGS) entry which is preliminary data.</text>
</comment>
<keyword evidence="2" id="KW-0413">Isomerase</keyword>
<dbReference type="RefSeq" id="WP_379951863.1">
    <property type="nucleotide sequence ID" value="NZ_JBHMAF010000196.1"/>
</dbReference>
<dbReference type="GO" id="GO:0016853">
    <property type="term" value="F:isomerase activity"/>
    <property type="evidence" value="ECO:0007669"/>
    <property type="project" value="UniProtKB-KW"/>
</dbReference>
<feature type="domain" description="Xylose isomerase-like TIM barrel" evidence="1">
    <location>
        <begin position="29"/>
        <end position="287"/>
    </location>
</feature>
<dbReference type="Pfam" id="PF01261">
    <property type="entry name" value="AP_endonuc_2"/>
    <property type="match status" value="1"/>
</dbReference>
<keyword evidence="3" id="KW-1185">Reference proteome</keyword>
<organism evidence="2 3">
    <name type="scientific">Ectobacillus funiculus</name>
    <dbReference type="NCBI Taxonomy" id="137993"/>
    <lineage>
        <taxon>Bacteria</taxon>
        <taxon>Bacillati</taxon>
        <taxon>Bacillota</taxon>
        <taxon>Bacilli</taxon>
        <taxon>Bacillales</taxon>
        <taxon>Bacillaceae</taxon>
        <taxon>Ectobacillus</taxon>
    </lineage>
</organism>
<evidence type="ECO:0000313" key="2">
    <source>
        <dbReference type="EMBL" id="MFB9761731.1"/>
    </source>
</evidence>